<dbReference type="Gene3D" id="3.30.40.10">
    <property type="entry name" value="Zinc/RING finger domain, C3HC4 (zinc finger)"/>
    <property type="match status" value="1"/>
</dbReference>
<name>A0A7E4ZTV0_PANRE</name>
<feature type="region of interest" description="Disordered" evidence="4">
    <location>
        <begin position="72"/>
        <end position="101"/>
    </location>
</feature>
<dbReference type="AlphaFoldDB" id="A0A7E4ZTV0"/>
<dbReference type="GO" id="GO:0008270">
    <property type="term" value="F:zinc ion binding"/>
    <property type="evidence" value="ECO:0007669"/>
    <property type="project" value="UniProtKB-KW"/>
</dbReference>
<dbReference type="PROSITE" id="PS50089">
    <property type="entry name" value="ZF_RING_2"/>
    <property type="match status" value="1"/>
</dbReference>
<accession>A0A7E4ZTV0</accession>
<sequence>MNTEVMCIHCLASISDNQKKTELPCGHRFHFACQFDHRLETGVNSCLVCNSTDNGANSTGTPLSNVLAEDLEPVDTKPPPVPTPQPPSFLPQSQFPPPSTYLPSSSKHPVAFHPQFINGATNEPFKLVLVDQDGTVYPTNSLQLPMARQRFISRSPSPVPSSGTYRKRCYYSKNCRNPFCTYRHPEKCNFDIICNNDYCGRWHPLRNKQRHDEDYLSD</sequence>
<dbReference type="CDD" id="cd16448">
    <property type="entry name" value="RING-H2"/>
    <property type="match status" value="1"/>
</dbReference>
<reference evidence="7" key="2">
    <citation type="submission" date="2020-10" db="UniProtKB">
        <authorList>
            <consortium name="WormBaseParasite"/>
        </authorList>
    </citation>
    <scope>IDENTIFICATION</scope>
</reference>
<feature type="compositionally biased region" description="Pro residues" evidence="4">
    <location>
        <begin position="76"/>
        <end position="100"/>
    </location>
</feature>
<evidence type="ECO:0000259" key="5">
    <source>
        <dbReference type="PROSITE" id="PS50089"/>
    </source>
</evidence>
<evidence type="ECO:0000256" key="4">
    <source>
        <dbReference type="SAM" id="MobiDB-lite"/>
    </source>
</evidence>
<evidence type="ECO:0000256" key="2">
    <source>
        <dbReference type="ARBA" id="ARBA00022833"/>
    </source>
</evidence>
<evidence type="ECO:0000256" key="1">
    <source>
        <dbReference type="ARBA" id="ARBA00022771"/>
    </source>
</evidence>
<evidence type="ECO:0000256" key="3">
    <source>
        <dbReference type="PROSITE-ProRule" id="PRU00175"/>
    </source>
</evidence>
<keyword evidence="1 3" id="KW-0863">Zinc-finger</keyword>
<evidence type="ECO:0000313" key="6">
    <source>
        <dbReference type="Proteomes" id="UP000492821"/>
    </source>
</evidence>
<keyword evidence="1 3" id="KW-0479">Metal-binding</keyword>
<evidence type="ECO:0000313" key="7">
    <source>
        <dbReference type="WBParaSite" id="Pan_g16969.t1"/>
    </source>
</evidence>
<keyword evidence="6" id="KW-1185">Reference proteome</keyword>
<reference evidence="6" key="1">
    <citation type="journal article" date="2013" name="Genetics">
        <title>The draft genome and transcriptome of Panagrellus redivivus are shaped by the harsh demands of a free-living lifestyle.</title>
        <authorList>
            <person name="Srinivasan J."/>
            <person name="Dillman A.R."/>
            <person name="Macchietto M.G."/>
            <person name="Heikkinen L."/>
            <person name="Lakso M."/>
            <person name="Fracchia K.M."/>
            <person name="Antoshechkin I."/>
            <person name="Mortazavi A."/>
            <person name="Wong G."/>
            <person name="Sternberg P.W."/>
        </authorList>
    </citation>
    <scope>NUCLEOTIDE SEQUENCE [LARGE SCALE GENOMIC DNA]</scope>
    <source>
        <strain evidence="6">MT8872</strain>
    </source>
</reference>
<dbReference type="WBParaSite" id="Pan_g16969.t1">
    <property type="protein sequence ID" value="Pan_g16969.t1"/>
    <property type="gene ID" value="Pan_g16969"/>
</dbReference>
<dbReference type="InterPro" id="IPR013083">
    <property type="entry name" value="Znf_RING/FYVE/PHD"/>
</dbReference>
<dbReference type="SUPFAM" id="SSF57850">
    <property type="entry name" value="RING/U-box"/>
    <property type="match status" value="1"/>
</dbReference>
<protein>
    <submittedName>
        <fullName evidence="7">RING-type domain-containing protein</fullName>
    </submittedName>
</protein>
<dbReference type="Proteomes" id="UP000492821">
    <property type="component" value="Unassembled WGS sequence"/>
</dbReference>
<dbReference type="InterPro" id="IPR001841">
    <property type="entry name" value="Znf_RING"/>
</dbReference>
<proteinExistence type="predicted"/>
<keyword evidence="2" id="KW-0862">Zinc</keyword>
<feature type="domain" description="RING-type" evidence="5">
    <location>
        <begin position="7"/>
        <end position="50"/>
    </location>
</feature>
<organism evidence="6 7">
    <name type="scientific">Panagrellus redivivus</name>
    <name type="common">Microworm</name>
    <dbReference type="NCBI Taxonomy" id="6233"/>
    <lineage>
        <taxon>Eukaryota</taxon>
        <taxon>Metazoa</taxon>
        <taxon>Ecdysozoa</taxon>
        <taxon>Nematoda</taxon>
        <taxon>Chromadorea</taxon>
        <taxon>Rhabditida</taxon>
        <taxon>Tylenchina</taxon>
        <taxon>Panagrolaimomorpha</taxon>
        <taxon>Panagrolaimoidea</taxon>
        <taxon>Panagrolaimidae</taxon>
        <taxon>Panagrellus</taxon>
    </lineage>
</organism>